<name>A0ABP7BVB1_9MICC</name>
<protein>
    <submittedName>
        <fullName evidence="3">Alpha/beta hydrolase</fullName>
    </submittedName>
</protein>
<comment type="caution">
    <text evidence="3">The sequence shown here is derived from an EMBL/GenBank/DDBJ whole genome shotgun (WGS) entry which is preliminary data.</text>
</comment>
<organism evidence="3 4">
    <name type="scientific">Arthrobacter ginkgonis</name>
    <dbReference type="NCBI Taxonomy" id="1630594"/>
    <lineage>
        <taxon>Bacteria</taxon>
        <taxon>Bacillati</taxon>
        <taxon>Actinomycetota</taxon>
        <taxon>Actinomycetes</taxon>
        <taxon>Micrococcales</taxon>
        <taxon>Micrococcaceae</taxon>
        <taxon>Arthrobacter</taxon>
    </lineage>
</organism>
<evidence type="ECO:0000259" key="2">
    <source>
        <dbReference type="Pfam" id="PF00326"/>
    </source>
</evidence>
<dbReference type="Proteomes" id="UP001500752">
    <property type="component" value="Unassembled WGS sequence"/>
</dbReference>
<proteinExistence type="predicted"/>
<evidence type="ECO:0000313" key="4">
    <source>
        <dbReference type="Proteomes" id="UP001500752"/>
    </source>
</evidence>
<gene>
    <name evidence="3" type="ORF">GCM10023081_04580</name>
</gene>
<dbReference type="InterPro" id="IPR050300">
    <property type="entry name" value="GDXG_lipolytic_enzyme"/>
</dbReference>
<dbReference type="Pfam" id="PF00326">
    <property type="entry name" value="Peptidase_S9"/>
    <property type="match status" value="1"/>
</dbReference>
<keyword evidence="4" id="KW-1185">Reference proteome</keyword>
<feature type="domain" description="Peptidase S9 prolyl oligopeptidase catalytic" evidence="2">
    <location>
        <begin position="82"/>
        <end position="227"/>
    </location>
</feature>
<reference evidence="4" key="1">
    <citation type="journal article" date="2019" name="Int. J. Syst. Evol. Microbiol.">
        <title>The Global Catalogue of Microorganisms (GCM) 10K type strain sequencing project: providing services to taxonomists for standard genome sequencing and annotation.</title>
        <authorList>
            <consortium name="The Broad Institute Genomics Platform"/>
            <consortium name="The Broad Institute Genome Sequencing Center for Infectious Disease"/>
            <person name="Wu L."/>
            <person name="Ma J."/>
        </authorList>
    </citation>
    <scope>NUCLEOTIDE SEQUENCE [LARGE SCALE GENOMIC DNA]</scope>
    <source>
        <strain evidence="4">JCM 30742</strain>
    </source>
</reference>
<dbReference type="SUPFAM" id="SSF53474">
    <property type="entry name" value="alpha/beta-Hydrolases"/>
    <property type="match status" value="1"/>
</dbReference>
<accession>A0ABP7BVB1</accession>
<dbReference type="PANTHER" id="PTHR48081">
    <property type="entry name" value="AB HYDROLASE SUPERFAMILY PROTEIN C4A8.06C"/>
    <property type="match status" value="1"/>
</dbReference>
<dbReference type="RefSeq" id="WP_345148153.1">
    <property type="nucleotide sequence ID" value="NZ_BAABEO010000006.1"/>
</dbReference>
<keyword evidence="1 3" id="KW-0378">Hydrolase</keyword>
<dbReference type="GO" id="GO:0016787">
    <property type="term" value="F:hydrolase activity"/>
    <property type="evidence" value="ECO:0007669"/>
    <property type="project" value="UniProtKB-KW"/>
</dbReference>
<dbReference type="InterPro" id="IPR001375">
    <property type="entry name" value="Peptidase_S9_cat"/>
</dbReference>
<dbReference type="Gene3D" id="3.40.50.1820">
    <property type="entry name" value="alpha/beta hydrolase"/>
    <property type="match status" value="1"/>
</dbReference>
<evidence type="ECO:0000256" key="1">
    <source>
        <dbReference type="ARBA" id="ARBA00022801"/>
    </source>
</evidence>
<dbReference type="EMBL" id="BAABEO010000006">
    <property type="protein sequence ID" value="GAA3669206.1"/>
    <property type="molecule type" value="Genomic_DNA"/>
</dbReference>
<evidence type="ECO:0000313" key="3">
    <source>
        <dbReference type="EMBL" id="GAA3669206.1"/>
    </source>
</evidence>
<sequence>MPAEEAPPGLLRYGPHPAQTVEYQDACSGPARGLAVLVHGGYWRARHTASLMVPLARDLVAHGWAAANIEYRSNGNGGGWPGTFEDTEAAIDAIRRSDWGRRQAGPVVGIGHSVGGQLVLLNAARLDAAVALAPVTDIERTYQERLGEDAAAEFFGAGPDRRPDDYAAASPIRRLPLDIPALIVHGATDARVPLRHSEAYVSQARRAGDHPDFHCLNELDHLAAIDPSAPHWNDVRSWLDSTAAQSILS</sequence>
<dbReference type="InterPro" id="IPR029058">
    <property type="entry name" value="AB_hydrolase_fold"/>
</dbReference>